<dbReference type="Pfam" id="PF00743">
    <property type="entry name" value="FMO-like"/>
    <property type="match status" value="1"/>
</dbReference>
<proteinExistence type="inferred from homology"/>
<protein>
    <recommendedName>
        <fullName evidence="9">Flavin-containing monooxygenase</fullName>
        <ecNumber evidence="9">1.-.-.-</ecNumber>
    </recommendedName>
</protein>
<dbReference type="GO" id="GO:0050661">
    <property type="term" value="F:NADP binding"/>
    <property type="evidence" value="ECO:0007669"/>
    <property type="project" value="InterPro"/>
</dbReference>
<dbReference type="PRINTS" id="PR00411">
    <property type="entry name" value="PNDRDTASEI"/>
</dbReference>
<comment type="similarity">
    <text evidence="2 9">Belongs to the FMO family.</text>
</comment>
<evidence type="ECO:0000313" key="11">
    <source>
        <dbReference type="Proteomes" id="UP000283530"/>
    </source>
</evidence>
<dbReference type="EMBL" id="QPKB01000007">
    <property type="protein sequence ID" value="RWR89007.1"/>
    <property type="molecule type" value="Genomic_DNA"/>
</dbReference>
<accession>A0A443PE16</accession>
<dbReference type="GO" id="GO:0050660">
    <property type="term" value="F:flavin adenine dinucleotide binding"/>
    <property type="evidence" value="ECO:0007669"/>
    <property type="project" value="InterPro"/>
</dbReference>
<evidence type="ECO:0000256" key="1">
    <source>
        <dbReference type="ARBA" id="ARBA00001974"/>
    </source>
</evidence>
<keyword evidence="7 9" id="KW-0503">Monooxygenase</keyword>
<dbReference type="STRING" id="337451.A0A443PE16"/>
<evidence type="ECO:0000256" key="7">
    <source>
        <dbReference type="ARBA" id="ARBA00023033"/>
    </source>
</evidence>
<comment type="caution">
    <text evidence="10">The sequence shown here is derived from an EMBL/GenBank/DDBJ whole genome shotgun (WGS) entry which is preliminary data.</text>
</comment>
<evidence type="ECO:0000256" key="9">
    <source>
        <dbReference type="RuleBase" id="RU361177"/>
    </source>
</evidence>
<evidence type="ECO:0000256" key="5">
    <source>
        <dbReference type="ARBA" id="ARBA00022857"/>
    </source>
</evidence>
<dbReference type="AlphaFoldDB" id="A0A443PE16"/>
<dbReference type="PRINTS" id="PR00368">
    <property type="entry name" value="FADPNR"/>
</dbReference>
<dbReference type="InterPro" id="IPR050982">
    <property type="entry name" value="Auxin_biosynth/cation_transpt"/>
</dbReference>
<organism evidence="10 11">
    <name type="scientific">Cinnamomum micranthum f. kanehirae</name>
    <dbReference type="NCBI Taxonomy" id="337451"/>
    <lineage>
        <taxon>Eukaryota</taxon>
        <taxon>Viridiplantae</taxon>
        <taxon>Streptophyta</taxon>
        <taxon>Embryophyta</taxon>
        <taxon>Tracheophyta</taxon>
        <taxon>Spermatophyta</taxon>
        <taxon>Magnoliopsida</taxon>
        <taxon>Magnoliidae</taxon>
        <taxon>Laurales</taxon>
        <taxon>Lauraceae</taxon>
        <taxon>Cinnamomum</taxon>
    </lineage>
</organism>
<gene>
    <name evidence="10" type="ORF">CKAN_01805100</name>
</gene>
<dbReference type="PANTHER" id="PTHR43539:SF11">
    <property type="entry name" value="INDOLE-3-PYRUVATE MONOOXYGENASE YUCCA8-RELATED"/>
    <property type="match status" value="1"/>
</dbReference>
<dbReference type="Gene3D" id="3.50.50.60">
    <property type="entry name" value="FAD/NAD(P)-binding domain"/>
    <property type="match status" value="1"/>
</dbReference>
<reference evidence="10 11" key="1">
    <citation type="journal article" date="2019" name="Nat. Plants">
        <title>Stout camphor tree genome fills gaps in understanding of flowering plant genome evolution.</title>
        <authorList>
            <person name="Chaw S.M."/>
            <person name="Liu Y.C."/>
            <person name="Wu Y.W."/>
            <person name="Wang H.Y."/>
            <person name="Lin C.I."/>
            <person name="Wu C.S."/>
            <person name="Ke H.M."/>
            <person name="Chang L.Y."/>
            <person name="Hsu C.Y."/>
            <person name="Yang H.T."/>
            <person name="Sudianto E."/>
            <person name="Hsu M.H."/>
            <person name="Wu K.P."/>
            <person name="Wang L.N."/>
            <person name="Leebens-Mack J.H."/>
            <person name="Tsai I.J."/>
        </authorList>
    </citation>
    <scope>NUCLEOTIDE SEQUENCE [LARGE SCALE GENOMIC DNA]</scope>
    <source>
        <strain evidence="11">cv. Chaw 1501</strain>
        <tissue evidence="10">Young leaves</tissue>
    </source>
</reference>
<evidence type="ECO:0000256" key="8">
    <source>
        <dbReference type="ARBA" id="ARBA00047707"/>
    </source>
</evidence>
<keyword evidence="3 9" id="KW-0285">Flavoprotein</keyword>
<comment type="catalytic activity">
    <reaction evidence="8">
        <text>indole-3-pyruvate + NADPH + O2 + H(+) = (indol-3-yl)acetate + CO2 + NADP(+) + H2O</text>
        <dbReference type="Rhea" id="RHEA:34331"/>
        <dbReference type="ChEBI" id="CHEBI:15377"/>
        <dbReference type="ChEBI" id="CHEBI:15378"/>
        <dbReference type="ChEBI" id="CHEBI:15379"/>
        <dbReference type="ChEBI" id="CHEBI:16526"/>
        <dbReference type="ChEBI" id="CHEBI:17640"/>
        <dbReference type="ChEBI" id="CHEBI:30854"/>
        <dbReference type="ChEBI" id="CHEBI:57783"/>
        <dbReference type="ChEBI" id="CHEBI:58349"/>
        <dbReference type="EC" id="1.14.13.168"/>
    </reaction>
</comment>
<evidence type="ECO:0000313" key="10">
    <source>
        <dbReference type="EMBL" id="RWR89007.1"/>
    </source>
</evidence>
<dbReference type="GO" id="GO:0103075">
    <property type="term" value="F:indole-3-pyruvate monooxygenase activity"/>
    <property type="evidence" value="ECO:0007669"/>
    <property type="project" value="UniProtKB-EC"/>
</dbReference>
<keyword evidence="11" id="KW-1185">Reference proteome</keyword>
<sequence length="423" mass="47110">MVFAPDHNDFSARRCVWVNGPVIVGAGPSGLAVAACLKEQGVPFVILERADCIASLWQRRTYNRLKLHLPKQFCQLPKLPFPVDFPEYPSKKQFIDYLESYAQHFEINPQFNECVQSAKYDETCGLWRVKTCSTKGAVARGAASEVEYICRWLVVATGENAECVVPDIEGLNEFGGKMLHACDYKSGEGFKGKRVLVVGCGNSGMEVSLDLCNHNSFPSMVVRSSVHVLPREIFGKSTFETAVFLMKLLPLWLVDKLLLILAWLVLGNTESYGLKRPSTGPMQQKNTQGKTPVLDIGALEKIKSGDIKVVPGIKRFSHDRVELVDGENLYVDSVILATGYRSNVPSWLQESDFFTKNGFPKQPFPNGWKGKAGLYAVGFTRRGLSGASVDAMRIANDIGQVWKEETKPTKRFTACHRRCISQF</sequence>
<keyword evidence="10" id="KW-0670">Pyruvate</keyword>
<evidence type="ECO:0000256" key="2">
    <source>
        <dbReference type="ARBA" id="ARBA00009183"/>
    </source>
</evidence>
<dbReference type="OrthoDB" id="66881at2759"/>
<dbReference type="InterPro" id="IPR036188">
    <property type="entry name" value="FAD/NAD-bd_sf"/>
</dbReference>
<dbReference type="InterPro" id="IPR020946">
    <property type="entry name" value="Flavin_mOase-like"/>
</dbReference>
<evidence type="ECO:0000256" key="3">
    <source>
        <dbReference type="ARBA" id="ARBA00022630"/>
    </source>
</evidence>
<name>A0A443PE16_9MAGN</name>
<dbReference type="FunFam" id="3.50.50.60:FF:000100">
    <property type="entry name" value="Flavin-containing monooxygenase"/>
    <property type="match status" value="1"/>
</dbReference>
<keyword evidence="4 9" id="KW-0274">FAD</keyword>
<evidence type="ECO:0000256" key="6">
    <source>
        <dbReference type="ARBA" id="ARBA00023002"/>
    </source>
</evidence>
<dbReference type="GO" id="GO:0004499">
    <property type="term" value="F:N,N-dimethylaniline monooxygenase activity"/>
    <property type="evidence" value="ECO:0007669"/>
    <property type="project" value="InterPro"/>
</dbReference>
<evidence type="ECO:0000256" key="4">
    <source>
        <dbReference type="ARBA" id="ARBA00022827"/>
    </source>
</evidence>
<dbReference type="PANTHER" id="PTHR43539">
    <property type="entry name" value="FLAVIN-BINDING MONOOXYGENASE-LIKE PROTEIN (AFU_ORTHOLOGUE AFUA_4G09220)"/>
    <property type="match status" value="1"/>
</dbReference>
<dbReference type="SUPFAM" id="SSF51905">
    <property type="entry name" value="FAD/NAD(P)-binding domain"/>
    <property type="match status" value="2"/>
</dbReference>
<dbReference type="EC" id="1.-.-.-" evidence="9"/>
<keyword evidence="6 9" id="KW-0560">Oxidoreductase</keyword>
<dbReference type="Proteomes" id="UP000283530">
    <property type="component" value="Unassembled WGS sequence"/>
</dbReference>
<keyword evidence="5" id="KW-0521">NADP</keyword>
<comment type="cofactor">
    <cofactor evidence="1 9">
        <name>FAD</name>
        <dbReference type="ChEBI" id="CHEBI:57692"/>
    </cofactor>
</comment>